<sequence>MQVMTRHQSDQPSQQPREKNALLVPEEVVPEPKQSTITSVPVPDEAARKDCDAESGETEALGWAPYTSELSASHSKENSGIPDGKVMSNDGEGDEKTPTESTGCRATERALCSEDMLQALCNARDARATSRGSAFHGPVSSWEVLHGGDDILSSTSFTIWDHVHEGVALQAHERKALRPRGQACTSISTES</sequence>
<evidence type="ECO:0000313" key="1">
    <source>
        <dbReference type="EMBL" id="KAG0427479.1"/>
    </source>
</evidence>
<dbReference type="Proteomes" id="UP000805193">
    <property type="component" value="Unassembled WGS sequence"/>
</dbReference>
<proteinExistence type="predicted"/>
<evidence type="ECO:0000313" key="2">
    <source>
        <dbReference type="Proteomes" id="UP000805193"/>
    </source>
</evidence>
<gene>
    <name evidence="1" type="ORF">HPB47_025461</name>
</gene>
<name>A0AC60Q1E2_IXOPE</name>
<dbReference type="EMBL" id="JABSTQ010009622">
    <property type="protein sequence ID" value="KAG0427479.1"/>
    <property type="molecule type" value="Genomic_DNA"/>
</dbReference>
<accession>A0AC60Q1E2</accession>
<organism evidence="1 2">
    <name type="scientific">Ixodes persulcatus</name>
    <name type="common">Taiga tick</name>
    <dbReference type="NCBI Taxonomy" id="34615"/>
    <lineage>
        <taxon>Eukaryota</taxon>
        <taxon>Metazoa</taxon>
        <taxon>Ecdysozoa</taxon>
        <taxon>Arthropoda</taxon>
        <taxon>Chelicerata</taxon>
        <taxon>Arachnida</taxon>
        <taxon>Acari</taxon>
        <taxon>Parasitiformes</taxon>
        <taxon>Ixodida</taxon>
        <taxon>Ixodoidea</taxon>
        <taxon>Ixodidae</taxon>
        <taxon>Ixodinae</taxon>
        <taxon>Ixodes</taxon>
    </lineage>
</organism>
<reference evidence="1 2" key="1">
    <citation type="journal article" date="2020" name="Cell">
        <title>Large-Scale Comparative Analyses of Tick Genomes Elucidate Their Genetic Diversity and Vector Capacities.</title>
        <authorList>
            <consortium name="Tick Genome and Microbiome Consortium (TIGMIC)"/>
            <person name="Jia N."/>
            <person name="Wang J."/>
            <person name="Shi W."/>
            <person name="Du L."/>
            <person name="Sun Y."/>
            <person name="Zhan W."/>
            <person name="Jiang J.F."/>
            <person name="Wang Q."/>
            <person name="Zhang B."/>
            <person name="Ji P."/>
            <person name="Bell-Sakyi L."/>
            <person name="Cui X.M."/>
            <person name="Yuan T.T."/>
            <person name="Jiang B.G."/>
            <person name="Yang W.F."/>
            <person name="Lam T.T."/>
            <person name="Chang Q.C."/>
            <person name="Ding S.J."/>
            <person name="Wang X.J."/>
            <person name="Zhu J.G."/>
            <person name="Ruan X.D."/>
            <person name="Zhao L."/>
            <person name="Wei J.T."/>
            <person name="Ye R.Z."/>
            <person name="Que T.C."/>
            <person name="Du C.H."/>
            <person name="Zhou Y.H."/>
            <person name="Cheng J.X."/>
            <person name="Dai P.F."/>
            <person name="Guo W.B."/>
            <person name="Han X.H."/>
            <person name="Huang E.J."/>
            <person name="Li L.F."/>
            <person name="Wei W."/>
            <person name="Gao Y.C."/>
            <person name="Liu J.Z."/>
            <person name="Shao H.Z."/>
            <person name="Wang X."/>
            <person name="Wang C.C."/>
            <person name="Yang T.C."/>
            <person name="Huo Q.B."/>
            <person name="Li W."/>
            <person name="Chen H.Y."/>
            <person name="Chen S.E."/>
            <person name="Zhou L.G."/>
            <person name="Ni X.B."/>
            <person name="Tian J.H."/>
            <person name="Sheng Y."/>
            <person name="Liu T."/>
            <person name="Pan Y.S."/>
            <person name="Xia L.Y."/>
            <person name="Li J."/>
            <person name="Zhao F."/>
            <person name="Cao W.C."/>
        </authorList>
    </citation>
    <scope>NUCLEOTIDE SEQUENCE [LARGE SCALE GENOMIC DNA]</scope>
    <source>
        <strain evidence="1">Iper-2018</strain>
    </source>
</reference>
<protein>
    <submittedName>
        <fullName evidence="1">Uncharacterized protein</fullName>
    </submittedName>
</protein>
<keyword evidence="2" id="KW-1185">Reference proteome</keyword>
<comment type="caution">
    <text evidence="1">The sequence shown here is derived from an EMBL/GenBank/DDBJ whole genome shotgun (WGS) entry which is preliminary data.</text>
</comment>